<proteinExistence type="predicted"/>
<dbReference type="EMBL" id="JAUZQC010000023">
    <property type="protein sequence ID" value="KAK5850167.1"/>
    <property type="molecule type" value="Genomic_DNA"/>
</dbReference>
<gene>
    <name evidence="2" type="ORF">PBY51_014438</name>
</gene>
<evidence type="ECO:0000256" key="1">
    <source>
        <dbReference type="SAM" id="SignalP"/>
    </source>
</evidence>
<reference evidence="2 3" key="1">
    <citation type="journal article" date="2023" name="Genes (Basel)">
        <title>Chromosome-Level Genome Assembly and Circadian Gene Repertoire of the Patagonia Blennie Eleginops maclovinus-The Closest Ancestral Proxy of Antarctic Cryonotothenioids.</title>
        <authorList>
            <person name="Cheng C.C."/>
            <person name="Rivera-Colon A.G."/>
            <person name="Minhas B.F."/>
            <person name="Wilson L."/>
            <person name="Rayamajhi N."/>
            <person name="Vargas-Chacoff L."/>
            <person name="Catchen J.M."/>
        </authorList>
    </citation>
    <scope>NUCLEOTIDE SEQUENCE [LARGE SCALE GENOMIC DNA]</scope>
    <source>
        <strain evidence="2">JMC-PN-2008</strain>
    </source>
</reference>
<accession>A0AAN8ACM5</accession>
<dbReference type="AlphaFoldDB" id="A0AAN8ACM5"/>
<feature type="signal peptide" evidence="1">
    <location>
        <begin position="1"/>
        <end position="19"/>
    </location>
</feature>
<sequence length="153" mass="17486">MPLLCISLLALLLLPLSLSCDNKRTLKEVKNDYTVVRTVIYRANWNITNFLQKSLCPALKQRIPHCTADNVDIVSTLHNLTCKMKNLNITETYHLVTTVLNSVRCPCHEKPAKEPSMVLKRKNYEKKRHCKAEAILSAMTNCYQIMNTILADI</sequence>
<protein>
    <recommendedName>
        <fullName evidence="4">Interleukin-7</fullName>
    </recommendedName>
</protein>
<organism evidence="2 3">
    <name type="scientific">Eleginops maclovinus</name>
    <name type="common">Patagonian blennie</name>
    <name type="synonym">Eleginus maclovinus</name>
    <dbReference type="NCBI Taxonomy" id="56733"/>
    <lineage>
        <taxon>Eukaryota</taxon>
        <taxon>Metazoa</taxon>
        <taxon>Chordata</taxon>
        <taxon>Craniata</taxon>
        <taxon>Vertebrata</taxon>
        <taxon>Euteleostomi</taxon>
        <taxon>Actinopterygii</taxon>
        <taxon>Neopterygii</taxon>
        <taxon>Teleostei</taxon>
        <taxon>Neoteleostei</taxon>
        <taxon>Acanthomorphata</taxon>
        <taxon>Eupercaria</taxon>
        <taxon>Perciformes</taxon>
        <taxon>Notothenioidei</taxon>
        <taxon>Eleginopidae</taxon>
        <taxon>Eleginops</taxon>
    </lineage>
</organism>
<reference evidence="2 3" key="2">
    <citation type="journal article" date="2023" name="Mol. Biol. Evol.">
        <title>Genomics of Secondarily Temperate Adaptation in the Only Non-Antarctic Icefish.</title>
        <authorList>
            <person name="Rivera-Colon A.G."/>
            <person name="Rayamajhi N."/>
            <person name="Minhas B.F."/>
            <person name="Madrigal G."/>
            <person name="Bilyk K.T."/>
            <person name="Yoon V."/>
            <person name="Hune M."/>
            <person name="Gregory S."/>
            <person name="Cheng C.H.C."/>
            <person name="Catchen J.M."/>
        </authorList>
    </citation>
    <scope>NUCLEOTIDE SEQUENCE [LARGE SCALE GENOMIC DNA]</scope>
    <source>
        <strain evidence="2">JMC-PN-2008</strain>
    </source>
</reference>
<evidence type="ECO:0000313" key="3">
    <source>
        <dbReference type="Proteomes" id="UP001346869"/>
    </source>
</evidence>
<keyword evidence="3" id="KW-1185">Reference proteome</keyword>
<comment type="caution">
    <text evidence="2">The sequence shown here is derived from an EMBL/GenBank/DDBJ whole genome shotgun (WGS) entry which is preliminary data.</text>
</comment>
<evidence type="ECO:0008006" key="4">
    <source>
        <dbReference type="Google" id="ProtNLM"/>
    </source>
</evidence>
<keyword evidence="1" id="KW-0732">Signal</keyword>
<evidence type="ECO:0000313" key="2">
    <source>
        <dbReference type="EMBL" id="KAK5850167.1"/>
    </source>
</evidence>
<feature type="chain" id="PRO_5042861642" description="Interleukin-7" evidence="1">
    <location>
        <begin position="20"/>
        <end position="153"/>
    </location>
</feature>
<name>A0AAN8ACM5_ELEMC</name>
<dbReference type="Proteomes" id="UP001346869">
    <property type="component" value="Unassembled WGS sequence"/>
</dbReference>